<dbReference type="AlphaFoldDB" id="A0A445J0G4"/>
<keyword evidence="2" id="KW-1185">Reference proteome</keyword>
<evidence type="ECO:0000313" key="1">
    <source>
        <dbReference type="EMBL" id="RZB91883.1"/>
    </source>
</evidence>
<protein>
    <submittedName>
        <fullName evidence="1">Uncharacterized protein</fullName>
    </submittedName>
</protein>
<feature type="non-terminal residue" evidence="1">
    <location>
        <position position="57"/>
    </location>
</feature>
<dbReference type="Proteomes" id="UP000289340">
    <property type="component" value="Chromosome 9"/>
</dbReference>
<accession>A0A445J0G4</accession>
<organism evidence="1 2">
    <name type="scientific">Glycine soja</name>
    <name type="common">Wild soybean</name>
    <dbReference type="NCBI Taxonomy" id="3848"/>
    <lineage>
        <taxon>Eukaryota</taxon>
        <taxon>Viridiplantae</taxon>
        <taxon>Streptophyta</taxon>
        <taxon>Embryophyta</taxon>
        <taxon>Tracheophyta</taxon>
        <taxon>Spermatophyta</taxon>
        <taxon>Magnoliopsida</taxon>
        <taxon>eudicotyledons</taxon>
        <taxon>Gunneridae</taxon>
        <taxon>Pentapetalae</taxon>
        <taxon>rosids</taxon>
        <taxon>fabids</taxon>
        <taxon>Fabales</taxon>
        <taxon>Fabaceae</taxon>
        <taxon>Papilionoideae</taxon>
        <taxon>50 kb inversion clade</taxon>
        <taxon>NPAAA clade</taxon>
        <taxon>indigoferoid/millettioid clade</taxon>
        <taxon>Phaseoleae</taxon>
        <taxon>Glycine</taxon>
        <taxon>Glycine subgen. Soja</taxon>
    </lineage>
</organism>
<gene>
    <name evidence="1" type="ORF">D0Y65_024050</name>
</gene>
<sequence length="57" mass="6442">MMMGSATTFIDCDECWKLLLLRVANDYFPASNFDSSWCMGLIQSGVLSALQVNVRKY</sequence>
<evidence type="ECO:0000313" key="2">
    <source>
        <dbReference type="Proteomes" id="UP000289340"/>
    </source>
</evidence>
<proteinExistence type="predicted"/>
<comment type="caution">
    <text evidence="1">The sequence shown here is derived from an EMBL/GenBank/DDBJ whole genome shotgun (WGS) entry which is preliminary data.</text>
</comment>
<dbReference type="EMBL" id="QZWG01000009">
    <property type="protein sequence ID" value="RZB91883.1"/>
    <property type="molecule type" value="Genomic_DNA"/>
</dbReference>
<name>A0A445J0G4_GLYSO</name>
<reference evidence="1 2" key="1">
    <citation type="submission" date="2018-09" db="EMBL/GenBank/DDBJ databases">
        <title>A high-quality reference genome of wild soybean provides a powerful tool to mine soybean genomes.</title>
        <authorList>
            <person name="Xie M."/>
            <person name="Chung C.Y.L."/>
            <person name="Li M.-W."/>
            <person name="Wong F.-L."/>
            <person name="Chan T.-F."/>
            <person name="Lam H.-M."/>
        </authorList>
    </citation>
    <scope>NUCLEOTIDE SEQUENCE [LARGE SCALE GENOMIC DNA]</scope>
    <source>
        <strain evidence="2">cv. W05</strain>
        <tissue evidence="1">Hypocotyl of etiolated seedlings</tissue>
    </source>
</reference>